<evidence type="ECO:0000256" key="3">
    <source>
        <dbReference type="ARBA" id="ARBA00022475"/>
    </source>
</evidence>
<dbReference type="Gramene" id="PVH48455">
    <property type="protein sequence ID" value="PVH48455"/>
    <property type="gene ID" value="PAHAL_4G333100"/>
</dbReference>
<feature type="domain" description="Leucine-rich repeat-containing N-terminal plant-type" evidence="13">
    <location>
        <begin position="32"/>
        <end position="67"/>
    </location>
</feature>
<evidence type="ECO:0000256" key="5">
    <source>
        <dbReference type="ARBA" id="ARBA00022614"/>
    </source>
</evidence>
<organism evidence="14">
    <name type="scientific">Panicum hallii</name>
    <dbReference type="NCBI Taxonomy" id="206008"/>
    <lineage>
        <taxon>Eukaryota</taxon>
        <taxon>Viridiplantae</taxon>
        <taxon>Streptophyta</taxon>
        <taxon>Embryophyta</taxon>
        <taxon>Tracheophyta</taxon>
        <taxon>Spermatophyta</taxon>
        <taxon>Magnoliopsida</taxon>
        <taxon>Liliopsida</taxon>
        <taxon>Poales</taxon>
        <taxon>Poaceae</taxon>
        <taxon>PACMAD clade</taxon>
        <taxon>Panicoideae</taxon>
        <taxon>Panicodae</taxon>
        <taxon>Paniceae</taxon>
        <taxon>Panicinae</taxon>
        <taxon>Panicum</taxon>
        <taxon>Panicum sect. Panicum</taxon>
    </lineage>
</organism>
<keyword evidence="8" id="KW-0677">Repeat</keyword>
<evidence type="ECO:0000256" key="6">
    <source>
        <dbReference type="ARBA" id="ARBA00022692"/>
    </source>
</evidence>
<accession>A0A2T8JEW7</accession>
<name>A0A2T8JEW7_9POAL</name>
<dbReference type="Proteomes" id="UP000243499">
    <property type="component" value="Chromosome 4"/>
</dbReference>
<sequence length="794" mass="87610">MESIMRLSLLPLLLLLLVATETTAASRCIVKERSVLLDLKATFKDPHGLLQSWRGLNCCSWYGVTCDNKTGHIIKLDLHNNNFSNEYALTGDISPSLVNLTHLEYFDLHGNDFGGASIPEFIGSLMNLRHLDLSFAGFGGKIPPRLGNLLKLNYLDISFPNGTFIVRSNSSVDNLLWLSRLSSLAFLDMSWWNLSAASDWLESLNMLTSIQELRLINTSIPPIELNSLSQPKFTVLNKIDLSDNNLNSTFPYWLTSKQTVSYISLGRCGLHGSIPEAVGNLTALTELLLYQNSLEGAIPVSIGRLCNLQVLDLSNNNLAGDIDNLGKATDGCLNQLYLMNLRNNNLSGSIPGWLGSLKELFSVDLSNNSLSGPVPSNIGQLKRLDKLDISYNFLQGVLSEEHLANLSELSTLVLSSNSLKISVGTNWLPPFQLFELSLHSCPLELQLPQWLRTQTKLHTLDLHDTGTIGPLPDWLWASLTSLVRLDLSNNLLTGTLPATLVHMKSLYYLKLDSNKLEGQVPNMPRSIRLLDLSRNSFSGPLPHSLGGNDSRFVFLSENSLNGSIPLYFCEMELLSIIDLSNNRLSGGLPNCWKHDTRLFMLDFSNNHLEGEIPSTIGSLNSLGSLNLNRNKLSGVLPFSLSSCSRLVLLDLGENQLEGSIPAWIGDNLQLLIILRLRSNQFSGNIPAELSLLQGLRVLDLANNNLSGPLPQSIGNFTKMASHQSKYSTSSFMTVTNGGYIVSINVSLYITMKGEERIYSRILYLMKSIDLSDNDLSGEIPVEIGALVELKNLNL</sequence>
<feature type="signal peptide" evidence="12">
    <location>
        <begin position="1"/>
        <end position="25"/>
    </location>
</feature>
<proteinExistence type="inferred from homology"/>
<keyword evidence="4" id="KW-0597">Phosphoprotein</keyword>
<dbReference type="PRINTS" id="PR00019">
    <property type="entry name" value="LEURICHRPT"/>
</dbReference>
<dbReference type="InterPro" id="IPR046956">
    <property type="entry name" value="RLP23-like"/>
</dbReference>
<dbReference type="PROSITE" id="PS51450">
    <property type="entry name" value="LRR"/>
    <property type="match status" value="1"/>
</dbReference>
<keyword evidence="9" id="KW-1133">Transmembrane helix</keyword>
<dbReference type="InterPro" id="IPR013210">
    <property type="entry name" value="LRR_N_plant-typ"/>
</dbReference>
<evidence type="ECO:0000259" key="13">
    <source>
        <dbReference type="Pfam" id="PF08263"/>
    </source>
</evidence>
<evidence type="ECO:0000256" key="4">
    <source>
        <dbReference type="ARBA" id="ARBA00022553"/>
    </source>
</evidence>
<dbReference type="Pfam" id="PF00560">
    <property type="entry name" value="LRR_1"/>
    <property type="match status" value="9"/>
</dbReference>
<dbReference type="FunFam" id="3.80.10.10:FF:000383">
    <property type="entry name" value="Leucine-rich repeat receptor protein kinase EMS1"/>
    <property type="match status" value="1"/>
</dbReference>
<feature type="chain" id="PRO_5015532161" description="Leucine-rich repeat-containing N-terminal plant-type domain-containing protein" evidence="12">
    <location>
        <begin position="26"/>
        <end position="794"/>
    </location>
</feature>
<reference evidence="14" key="1">
    <citation type="submission" date="2018-04" db="EMBL/GenBank/DDBJ databases">
        <title>WGS assembly of Panicum hallii.</title>
        <authorList>
            <person name="Lovell J."/>
            <person name="Jenkins J."/>
            <person name="Lowry D."/>
            <person name="Mamidi S."/>
            <person name="Sreedasyam A."/>
            <person name="Weng X."/>
            <person name="Barry K."/>
            <person name="Bonette J."/>
            <person name="Campitelli B."/>
            <person name="Daum C."/>
            <person name="Gordon S."/>
            <person name="Gould B."/>
            <person name="Lipzen A."/>
            <person name="Macqueen A."/>
            <person name="Palacio-Mejia J."/>
            <person name="Plott C."/>
            <person name="Shakirov E."/>
            <person name="Shu S."/>
            <person name="Yoshinaga Y."/>
            <person name="Zane M."/>
            <person name="Rokhsar D."/>
            <person name="Grimwood J."/>
            <person name="Schmutz J."/>
            <person name="Juenger T."/>
        </authorList>
    </citation>
    <scope>NUCLEOTIDE SEQUENCE [LARGE SCALE GENOMIC DNA]</scope>
    <source>
        <strain evidence="14">FIL2</strain>
    </source>
</reference>
<dbReference type="InterPro" id="IPR032675">
    <property type="entry name" value="LRR_dom_sf"/>
</dbReference>
<keyword evidence="10" id="KW-0472">Membrane</keyword>
<dbReference type="FunFam" id="3.80.10.10:FF:000041">
    <property type="entry name" value="LRR receptor-like serine/threonine-protein kinase ERECTA"/>
    <property type="match status" value="1"/>
</dbReference>
<keyword evidence="7 12" id="KW-0732">Signal</keyword>
<comment type="similarity">
    <text evidence="2">Belongs to the RLP family.</text>
</comment>
<dbReference type="InterPro" id="IPR003591">
    <property type="entry name" value="Leu-rich_rpt_typical-subtyp"/>
</dbReference>
<evidence type="ECO:0000256" key="8">
    <source>
        <dbReference type="ARBA" id="ARBA00022737"/>
    </source>
</evidence>
<evidence type="ECO:0000256" key="9">
    <source>
        <dbReference type="ARBA" id="ARBA00022989"/>
    </source>
</evidence>
<dbReference type="EMBL" id="CM008049">
    <property type="protein sequence ID" value="PVH48455.1"/>
    <property type="molecule type" value="Genomic_DNA"/>
</dbReference>
<protein>
    <recommendedName>
        <fullName evidence="13">Leucine-rich repeat-containing N-terminal plant-type domain-containing protein</fullName>
    </recommendedName>
</protein>
<comment type="subcellular location">
    <subcellularLocation>
        <location evidence="1">Cell membrane</location>
        <topology evidence="1">Single-pass type I membrane protein</topology>
    </subcellularLocation>
</comment>
<dbReference type="Pfam" id="PF08263">
    <property type="entry name" value="LRRNT_2"/>
    <property type="match status" value="1"/>
</dbReference>
<dbReference type="SUPFAM" id="SSF52058">
    <property type="entry name" value="L domain-like"/>
    <property type="match status" value="3"/>
</dbReference>
<dbReference type="Gene3D" id="3.80.10.10">
    <property type="entry name" value="Ribonuclease Inhibitor"/>
    <property type="match status" value="3"/>
</dbReference>
<dbReference type="FunFam" id="3.80.10.10:FF:000129">
    <property type="entry name" value="Leucine-rich repeat receptor-like kinase"/>
    <property type="match status" value="1"/>
</dbReference>
<dbReference type="FunFam" id="3.80.10.10:FF:000095">
    <property type="entry name" value="LRR receptor-like serine/threonine-protein kinase GSO1"/>
    <property type="match status" value="1"/>
</dbReference>
<evidence type="ECO:0000256" key="2">
    <source>
        <dbReference type="ARBA" id="ARBA00009592"/>
    </source>
</evidence>
<evidence type="ECO:0000256" key="11">
    <source>
        <dbReference type="ARBA" id="ARBA00023180"/>
    </source>
</evidence>
<keyword evidence="5" id="KW-0433">Leucine-rich repeat</keyword>
<dbReference type="PANTHER" id="PTHR48063">
    <property type="entry name" value="LRR RECEPTOR-LIKE KINASE"/>
    <property type="match status" value="1"/>
</dbReference>
<dbReference type="InterPro" id="IPR001611">
    <property type="entry name" value="Leu-rich_rpt"/>
</dbReference>
<dbReference type="SMART" id="SM00369">
    <property type="entry name" value="LRR_TYP"/>
    <property type="match status" value="8"/>
</dbReference>
<dbReference type="PANTHER" id="PTHR48063:SF92">
    <property type="entry name" value="LEUCINE-RICH REPEAT-CONTAINING N-TERMINAL PLANT-TYPE DOMAIN-CONTAINING PROTEIN"/>
    <property type="match status" value="1"/>
</dbReference>
<dbReference type="GO" id="GO:0005886">
    <property type="term" value="C:plasma membrane"/>
    <property type="evidence" value="ECO:0007669"/>
    <property type="project" value="UniProtKB-SubCell"/>
</dbReference>
<evidence type="ECO:0000256" key="1">
    <source>
        <dbReference type="ARBA" id="ARBA00004251"/>
    </source>
</evidence>
<evidence type="ECO:0000313" key="14">
    <source>
        <dbReference type="EMBL" id="PVH48455.1"/>
    </source>
</evidence>
<dbReference type="AlphaFoldDB" id="A0A2T8JEW7"/>
<keyword evidence="3" id="KW-1003">Cell membrane</keyword>
<gene>
    <name evidence="14" type="ORF">PAHAL_4G333100</name>
</gene>
<evidence type="ECO:0000256" key="10">
    <source>
        <dbReference type="ARBA" id="ARBA00023136"/>
    </source>
</evidence>
<keyword evidence="6" id="KW-0812">Transmembrane</keyword>
<evidence type="ECO:0000256" key="7">
    <source>
        <dbReference type="ARBA" id="ARBA00022729"/>
    </source>
</evidence>
<dbReference type="Pfam" id="PF13855">
    <property type="entry name" value="LRR_8"/>
    <property type="match status" value="1"/>
</dbReference>
<evidence type="ECO:0000256" key="12">
    <source>
        <dbReference type="SAM" id="SignalP"/>
    </source>
</evidence>
<keyword evidence="11" id="KW-0325">Glycoprotein</keyword>